<dbReference type="EMBL" id="OMOD01000035">
    <property type="protein sequence ID" value="SPF34514.1"/>
    <property type="molecule type" value="Genomic_DNA"/>
</dbReference>
<name>A0A2U3K498_9BACT</name>
<dbReference type="AlphaFoldDB" id="A0A2U3K498"/>
<protein>
    <submittedName>
        <fullName evidence="1">Uncharacterized protein</fullName>
    </submittedName>
</protein>
<gene>
    <name evidence="1" type="ORF">SBA1_130003</name>
</gene>
<proteinExistence type="predicted"/>
<evidence type="ECO:0000313" key="2">
    <source>
        <dbReference type="Proteomes" id="UP000238701"/>
    </source>
</evidence>
<dbReference type="Proteomes" id="UP000238701">
    <property type="component" value="Unassembled WGS sequence"/>
</dbReference>
<organism evidence="1 2">
    <name type="scientific">Candidatus Sulfotelmatobacter kueseliae</name>
    <dbReference type="NCBI Taxonomy" id="2042962"/>
    <lineage>
        <taxon>Bacteria</taxon>
        <taxon>Pseudomonadati</taxon>
        <taxon>Acidobacteriota</taxon>
        <taxon>Terriglobia</taxon>
        <taxon>Terriglobales</taxon>
        <taxon>Candidatus Korobacteraceae</taxon>
        <taxon>Candidatus Sulfotelmatobacter</taxon>
    </lineage>
</organism>
<sequence>MSKTTEARTYEEALAWLRDNGFDLTDAPGTNGRVFLRKYNVSAAIQRTADDGLKIFAYPGYLIGSEISKLVNRGYQQFLKTSKTEIPAAADHLKALHSFAEELKVALGLPSLYNESLGTVSESYHYDRIEDRDKAAVDRPKRPWEVAGKEAAAAAKKGQA</sequence>
<evidence type="ECO:0000313" key="1">
    <source>
        <dbReference type="EMBL" id="SPF34514.1"/>
    </source>
</evidence>
<reference evidence="2" key="1">
    <citation type="submission" date="2018-02" db="EMBL/GenBank/DDBJ databases">
        <authorList>
            <person name="Hausmann B."/>
        </authorList>
    </citation>
    <scope>NUCLEOTIDE SEQUENCE [LARGE SCALE GENOMIC DNA]</scope>
    <source>
        <strain evidence="2">Peat soil MAG SbA1</strain>
    </source>
</reference>
<accession>A0A2U3K498</accession>
<dbReference type="OrthoDB" id="128865at2"/>